<organism evidence="2 3">
    <name type="scientific">Sphingobacterium zhuxiongii</name>
    <dbReference type="NCBI Taxonomy" id="2662364"/>
    <lineage>
        <taxon>Bacteria</taxon>
        <taxon>Pseudomonadati</taxon>
        <taxon>Bacteroidota</taxon>
        <taxon>Sphingobacteriia</taxon>
        <taxon>Sphingobacteriales</taxon>
        <taxon>Sphingobacteriaceae</taxon>
        <taxon>Sphingobacterium</taxon>
    </lineage>
</organism>
<dbReference type="PROSITE" id="PS50828">
    <property type="entry name" value="SMR"/>
    <property type="match status" value="1"/>
</dbReference>
<dbReference type="Gene3D" id="3.30.1370.110">
    <property type="match status" value="1"/>
</dbReference>
<sequence>MARSLAKPSKTVDLHAEAFLTDLDQYEQNELLGEAIEFLREQLDGAIYWDYPEIRFIHGKGKGLLKQAVYEELKYYKQSGAISNYYPAYHNEDIVVVLIGL</sequence>
<dbReference type="InterPro" id="IPR036063">
    <property type="entry name" value="Smr_dom_sf"/>
</dbReference>
<evidence type="ECO:0000313" key="3">
    <source>
        <dbReference type="Proteomes" id="UP000326921"/>
    </source>
</evidence>
<dbReference type="RefSeq" id="WP_153511995.1">
    <property type="nucleotide sequence ID" value="NZ_CP045652.1"/>
</dbReference>
<dbReference type="Pfam" id="PF01713">
    <property type="entry name" value="Smr"/>
    <property type="match status" value="1"/>
</dbReference>
<gene>
    <name evidence="2" type="ORF">GFH32_12870</name>
</gene>
<reference evidence="2 3" key="1">
    <citation type="submission" date="2019-10" db="EMBL/GenBank/DDBJ databases">
        <authorList>
            <person name="Dong K."/>
        </authorList>
    </citation>
    <scope>NUCLEOTIDE SEQUENCE [LARGE SCALE GENOMIC DNA]</scope>
    <source>
        <strain evidence="3">dk4302</strain>
    </source>
</reference>
<dbReference type="InterPro" id="IPR002625">
    <property type="entry name" value="Smr_dom"/>
</dbReference>
<dbReference type="KEGG" id="sphe:GFH32_12870"/>
<feature type="domain" description="Smr" evidence="1">
    <location>
        <begin position="32"/>
        <end position="100"/>
    </location>
</feature>
<evidence type="ECO:0000259" key="1">
    <source>
        <dbReference type="PROSITE" id="PS50828"/>
    </source>
</evidence>
<dbReference type="Proteomes" id="UP000326921">
    <property type="component" value="Chromosome"/>
</dbReference>
<name>A0A5Q0QCW9_9SPHI</name>
<evidence type="ECO:0000313" key="2">
    <source>
        <dbReference type="EMBL" id="QGA27154.1"/>
    </source>
</evidence>
<accession>A0A5Q0QCW9</accession>
<protein>
    <recommendedName>
        <fullName evidence="1">Smr domain-containing protein</fullName>
    </recommendedName>
</protein>
<dbReference type="EMBL" id="CP045652">
    <property type="protein sequence ID" value="QGA27154.1"/>
    <property type="molecule type" value="Genomic_DNA"/>
</dbReference>
<dbReference type="AlphaFoldDB" id="A0A5Q0QCW9"/>
<proteinExistence type="predicted"/>
<dbReference type="SUPFAM" id="SSF160443">
    <property type="entry name" value="SMR domain-like"/>
    <property type="match status" value="1"/>
</dbReference>
<keyword evidence="3" id="KW-1185">Reference proteome</keyword>